<accession>A0A448WJ88</accession>
<dbReference type="EMBL" id="CAAALY010016754">
    <property type="protein sequence ID" value="VEL13093.1"/>
    <property type="molecule type" value="Genomic_DNA"/>
</dbReference>
<evidence type="ECO:0000313" key="1">
    <source>
        <dbReference type="EMBL" id="VEL13093.1"/>
    </source>
</evidence>
<dbReference type="Proteomes" id="UP000784294">
    <property type="component" value="Unassembled WGS sequence"/>
</dbReference>
<proteinExistence type="predicted"/>
<evidence type="ECO:0000313" key="2">
    <source>
        <dbReference type="Proteomes" id="UP000784294"/>
    </source>
</evidence>
<protein>
    <submittedName>
        <fullName evidence="1">Uncharacterized protein</fullName>
    </submittedName>
</protein>
<keyword evidence="2" id="KW-1185">Reference proteome</keyword>
<comment type="caution">
    <text evidence="1">The sequence shown here is derived from an EMBL/GenBank/DDBJ whole genome shotgun (WGS) entry which is preliminary data.</text>
</comment>
<dbReference type="AlphaFoldDB" id="A0A448WJ88"/>
<sequence length="205" mass="21922">MWYIPRRFAAVVVKEMSFNMVLQMTKVNDDADMMPAKRLGMFHVHAPILHCRGLTPAEGVDKTNARSKLKSTLDENNFWKSKDLILAFHTELDPLLGMTGTALTIPPFGPLVSNVCETEAPPPPAPETVVIGTVTNISTSAGVTIPISNILAGPTGASIGDTATLAPETNLIAPSPGSFTSNTEKLNPFNETPAELSELAQVGHF</sequence>
<gene>
    <name evidence="1" type="ORF">PXEA_LOCUS6533</name>
</gene>
<name>A0A448WJ88_9PLAT</name>
<organism evidence="1 2">
    <name type="scientific">Protopolystoma xenopodis</name>
    <dbReference type="NCBI Taxonomy" id="117903"/>
    <lineage>
        <taxon>Eukaryota</taxon>
        <taxon>Metazoa</taxon>
        <taxon>Spiralia</taxon>
        <taxon>Lophotrochozoa</taxon>
        <taxon>Platyhelminthes</taxon>
        <taxon>Monogenea</taxon>
        <taxon>Polyopisthocotylea</taxon>
        <taxon>Polystomatidea</taxon>
        <taxon>Polystomatidae</taxon>
        <taxon>Protopolystoma</taxon>
    </lineage>
</organism>
<reference evidence="1" key="1">
    <citation type="submission" date="2018-11" db="EMBL/GenBank/DDBJ databases">
        <authorList>
            <consortium name="Pathogen Informatics"/>
        </authorList>
    </citation>
    <scope>NUCLEOTIDE SEQUENCE</scope>
</reference>